<dbReference type="InterPro" id="IPR002616">
    <property type="entry name" value="tRNA_ribo_trans-like"/>
</dbReference>
<gene>
    <name evidence="3" type="ORF">A3F03_01005</name>
</gene>
<proteinExistence type="predicted"/>
<name>A0A1F7I240_9BACT</name>
<sequence>MKKYFKSVSDKIKLPVFFPDATRGVIKTLDTKDIESAKTPGILVNTYHLYRELGEEAIQNHHGIKGFMRWKGAVISDSGGFQVMTLAKTNHGGKVTDEGATFWQEGGEILLTPEKSIEFQMILRSDMVVVLDDFTQPQATYEQARESVERTVLWAKRSKETFSKLCQKKKIPEIKRPYILGVVHGGDYLDLRQECTQRLVEIGFDGLGYGGWPIMADGQFNYDVAKIIAQNAPNNYFLYGLGVGKPHEIVNCVKLGYSIFDCVLPTRDARHKRLYIYNANSIDDIDLNQKKFYSYYTPDKMIYRKKDVPISHACDCLLCQNYSRAYLAHLFKIKELTAMRLSTIHNLRFYSILMEKLQTDSFKKT</sequence>
<dbReference type="EMBL" id="MGAC01000041">
    <property type="protein sequence ID" value="OGK37446.1"/>
    <property type="molecule type" value="Genomic_DNA"/>
</dbReference>
<dbReference type="PANTHER" id="PTHR46499:SF1">
    <property type="entry name" value="QUEUINE TRNA-RIBOSYLTRANSFERASE"/>
    <property type="match status" value="1"/>
</dbReference>
<dbReference type="NCBIfam" id="TIGR00449">
    <property type="entry name" value="tgt_general"/>
    <property type="match status" value="1"/>
</dbReference>
<protein>
    <recommendedName>
        <fullName evidence="2">tRNA-guanine(15) transglycosylase-like domain-containing protein</fullName>
    </recommendedName>
</protein>
<evidence type="ECO:0000259" key="2">
    <source>
        <dbReference type="Pfam" id="PF01702"/>
    </source>
</evidence>
<organism evidence="3 4">
    <name type="scientific">Candidatus Roizmanbacteria bacterium RIFCSPHIGHO2_12_FULL_41_11</name>
    <dbReference type="NCBI Taxonomy" id="1802052"/>
    <lineage>
        <taxon>Bacteria</taxon>
        <taxon>Candidatus Roizmaniibacteriota</taxon>
    </lineage>
</organism>
<dbReference type="SUPFAM" id="SSF51713">
    <property type="entry name" value="tRNA-guanine transglycosylase"/>
    <property type="match status" value="1"/>
</dbReference>
<reference evidence="3 4" key="1">
    <citation type="journal article" date="2016" name="Nat. Commun.">
        <title>Thousands of microbial genomes shed light on interconnected biogeochemical processes in an aquifer system.</title>
        <authorList>
            <person name="Anantharaman K."/>
            <person name="Brown C.T."/>
            <person name="Hug L.A."/>
            <person name="Sharon I."/>
            <person name="Castelle C.J."/>
            <person name="Probst A.J."/>
            <person name="Thomas B.C."/>
            <person name="Singh A."/>
            <person name="Wilkins M.J."/>
            <person name="Karaoz U."/>
            <person name="Brodie E.L."/>
            <person name="Williams K.H."/>
            <person name="Hubbard S.S."/>
            <person name="Banfield J.F."/>
        </authorList>
    </citation>
    <scope>NUCLEOTIDE SEQUENCE [LARGE SCALE GENOMIC DNA]</scope>
</reference>
<dbReference type="AlphaFoldDB" id="A0A1F7I240"/>
<dbReference type="Proteomes" id="UP000176803">
    <property type="component" value="Unassembled WGS sequence"/>
</dbReference>
<comment type="caution">
    <text evidence="3">The sequence shown here is derived from an EMBL/GenBank/DDBJ whole genome shotgun (WGS) entry which is preliminary data.</text>
</comment>
<accession>A0A1F7I240</accession>
<dbReference type="InterPro" id="IPR050076">
    <property type="entry name" value="ArchSynthase1/Queuine_TRR"/>
</dbReference>
<evidence type="ECO:0000256" key="1">
    <source>
        <dbReference type="ARBA" id="ARBA00022694"/>
    </source>
</evidence>
<dbReference type="GO" id="GO:0005737">
    <property type="term" value="C:cytoplasm"/>
    <property type="evidence" value="ECO:0007669"/>
    <property type="project" value="TreeGrafter"/>
</dbReference>
<feature type="domain" description="tRNA-guanine(15) transglycosylase-like" evidence="2">
    <location>
        <begin position="10"/>
        <end position="358"/>
    </location>
</feature>
<dbReference type="GO" id="GO:0002099">
    <property type="term" value="P:tRNA wobble guanine modification"/>
    <property type="evidence" value="ECO:0007669"/>
    <property type="project" value="TreeGrafter"/>
</dbReference>
<evidence type="ECO:0000313" key="4">
    <source>
        <dbReference type="Proteomes" id="UP000176803"/>
    </source>
</evidence>
<dbReference type="Gene3D" id="3.20.20.105">
    <property type="entry name" value="Queuine tRNA-ribosyltransferase-like"/>
    <property type="match status" value="1"/>
</dbReference>
<evidence type="ECO:0000313" key="3">
    <source>
        <dbReference type="EMBL" id="OGK37446.1"/>
    </source>
</evidence>
<dbReference type="Pfam" id="PF01702">
    <property type="entry name" value="TGT"/>
    <property type="match status" value="1"/>
</dbReference>
<dbReference type="InterPro" id="IPR036511">
    <property type="entry name" value="TGT-like_sf"/>
</dbReference>
<dbReference type="PANTHER" id="PTHR46499">
    <property type="entry name" value="QUEUINE TRNA-RIBOSYLTRANSFERASE"/>
    <property type="match status" value="1"/>
</dbReference>
<keyword evidence="1" id="KW-0819">tRNA processing</keyword>